<reference evidence="2" key="1">
    <citation type="submission" date="2021-01" db="EMBL/GenBank/DDBJ databases">
        <title>Deciphering the adaptive evolutionary patterns associated with biogeogrpahic diversity in the finger millet blast pathogen Magnaporthe oryzae in Eastern Africa.</title>
        <authorList>
            <person name="Onyema G."/>
            <person name="Shittu T.A."/>
            <person name="Dodsworth S."/>
            <person name="Devilliers S."/>
            <person name="Muthumeenakshi S."/>
            <person name="Sreenivasaprasad S."/>
        </authorList>
    </citation>
    <scope>NUCLEOTIDE SEQUENCE</scope>
    <source>
        <strain evidence="2">D15/s37</strain>
    </source>
</reference>
<feature type="region of interest" description="Disordered" evidence="1">
    <location>
        <begin position="81"/>
        <end position="113"/>
    </location>
</feature>
<feature type="compositionally biased region" description="Polar residues" evidence="1">
    <location>
        <begin position="127"/>
        <end position="140"/>
    </location>
</feature>
<feature type="compositionally biased region" description="Basic and acidic residues" evidence="1">
    <location>
        <begin position="203"/>
        <end position="216"/>
    </location>
</feature>
<keyword evidence="3" id="KW-1185">Reference proteome</keyword>
<evidence type="ECO:0000313" key="3">
    <source>
        <dbReference type="Proteomes" id="UP001059893"/>
    </source>
</evidence>
<feature type="region of interest" description="Disordered" evidence="1">
    <location>
        <begin position="188"/>
        <end position="260"/>
    </location>
</feature>
<evidence type="ECO:0000313" key="2">
    <source>
        <dbReference type="EMBL" id="KAI6302404.1"/>
    </source>
</evidence>
<feature type="compositionally biased region" description="Polar residues" evidence="1">
    <location>
        <begin position="333"/>
        <end position="349"/>
    </location>
</feature>
<dbReference type="Proteomes" id="UP001059893">
    <property type="component" value="Unassembled WGS sequence"/>
</dbReference>
<feature type="region of interest" description="Disordered" evidence="1">
    <location>
        <begin position="330"/>
        <end position="350"/>
    </location>
</feature>
<feature type="compositionally biased region" description="Polar residues" evidence="1">
    <location>
        <begin position="449"/>
        <end position="460"/>
    </location>
</feature>
<gene>
    <name evidence="2" type="ORF">MCOR33_002301</name>
</gene>
<feature type="compositionally biased region" description="Polar residues" evidence="1">
    <location>
        <begin position="81"/>
        <end position="99"/>
    </location>
</feature>
<dbReference type="EMBL" id="JABSND010000025">
    <property type="protein sequence ID" value="KAI6302404.1"/>
    <property type="molecule type" value="Genomic_DNA"/>
</dbReference>
<feature type="region of interest" description="Disordered" evidence="1">
    <location>
        <begin position="449"/>
        <end position="481"/>
    </location>
</feature>
<organism evidence="2 3">
    <name type="scientific">Pyricularia grisea</name>
    <name type="common">Crabgrass-specific blast fungus</name>
    <name type="synonym">Magnaporthe grisea</name>
    <dbReference type="NCBI Taxonomy" id="148305"/>
    <lineage>
        <taxon>Eukaryota</taxon>
        <taxon>Fungi</taxon>
        <taxon>Dikarya</taxon>
        <taxon>Ascomycota</taxon>
        <taxon>Pezizomycotina</taxon>
        <taxon>Sordariomycetes</taxon>
        <taxon>Sordariomycetidae</taxon>
        <taxon>Magnaporthales</taxon>
        <taxon>Pyriculariaceae</taxon>
        <taxon>Pyricularia</taxon>
    </lineage>
</organism>
<accession>A0ABQ8NX26</accession>
<feature type="region of interest" description="Disordered" evidence="1">
    <location>
        <begin position="121"/>
        <end position="140"/>
    </location>
</feature>
<name>A0ABQ8NX26_PYRGI</name>
<comment type="caution">
    <text evidence="2">The sequence shown here is derived from an EMBL/GenBank/DDBJ whole genome shotgun (WGS) entry which is preliminary data.</text>
</comment>
<proteinExistence type="predicted"/>
<protein>
    <submittedName>
        <fullName evidence="2">Uncharacterized protein</fullName>
    </submittedName>
</protein>
<feature type="compositionally biased region" description="Acidic residues" evidence="1">
    <location>
        <begin position="469"/>
        <end position="480"/>
    </location>
</feature>
<sequence length="539" mass="57979">MNVLSAVSEQLQGPISATTLPACCQAAGVRGTGACATWSANKTSHKRLAQASEDQLLGVKLGRIFAASGFRIADLEVQSSDRSLVKSSTQPRTALSSCPATPMERTPSTIKNAPFARISVSPVSPACTDSDQQQDSGTLQTQDDAVLDSRIVSGSPQCHQSSNCVISVPDKSIDICRNNHARLLSEQRFSGGVVQKTTKNPRSRSDVDGPHTAEVPKKRRRLSWNQTTSPLSEPSSTPWSIKLSASATAGRSETGPDGWKQARLSQGALARRQIFLMGMHRQRAEVQEADGQIVERMKRGNNEMSRTEEFRAIDADPQTDAVGMESLGAPDVGSSQISTETAGGINSSGGVKCGTRQLRQCVNTNVSALHTEKPSDRTPSQSRAVRDPAAHLAAARAQITSRPFMSSTRPVPVSGQSRSPLVIFRPGQPLANMQMTSWVIPLPPFCSSTGTATPQSSLASTKEEIDSGEKEEEEEEDENELAFPTFKYESRYFANDCEDDGMEIYADLAGLWPQSGDGFPADMDAEYEEMGTFGISTFG</sequence>
<evidence type="ECO:0000256" key="1">
    <source>
        <dbReference type="SAM" id="MobiDB-lite"/>
    </source>
</evidence>
<feature type="compositionally biased region" description="Low complexity" evidence="1">
    <location>
        <begin position="227"/>
        <end position="240"/>
    </location>
</feature>